<dbReference type="PANTHER" id="PTHR39211:SF1">
    <property type="entry name" value="ABNORMAL SPINDLE-LIKE MICROCEPHALY-ASSOCIATED PROTEIN ASH DOMAIN-CONTAINING PROTEIN"/>
    <property type="match status" value="1"/>
</dbReference>
<name>A0A316Z8T1_9BASI</name>
<accession>A0A316Z8T1</accession>
<feature type="compositionally biased region" description="Low complexity" evidence="1">
    <location>
        <begin position="1262"/>
        <end position="1277"/>
    </location>
</feature>
<feature type="compositionally biased region" description="Pro residues" evidence="1">
    <location>
        <begin position="150"/>
        <end position="162"/>
    </location>
</feature>
<feature type="compositionally biased region" description="Low complexity" evidence="1">
    <location>
        <begin position="1927"/>
        <end position="1947"/>
    </location>
</feature>
<dbReference type="InterPro" id="IPR013783">
    <property type="entry name" value="Ig-like_fold"/>
</dbReference>
<feature type="region of interest" description="Disordered" evidence="1">
    <location>
        <begin position="1262"/>
        <end position="1318"/>
    </location>
</feature>
<feature type="compositionally biased region" description="Polar residues" evidence="1">
    <location>
        <begin position="116"/>
        <end position="126"/>
    </location>
</feature>
<feature type="compositionally biased region" description="Low complexity" evidence="1">
    <location>
        <begin position="387"/>
        <end position="420"/>
    </location>
</feature>
<feature type="region of interest" description="Disordered" evidence="1">
    <location>
        <begin position="39"/>
        <end position="234"/>
    </location>
</feature>
<dbReference type="STRING" id="58919.A0A316Z8T1"/>
<feature type="compositionally biased region" description="Low complexity" evidence="1">
    <location>
        <begin position="216"/>
        <end position="233"/>
    </location>
</feature>
<feature type="compositionally biased region" description="Low complexity" evidence="1">
    <location>
        <begin position="1360"/>
        <end position="1374"/>
    </location>
</feature>
<proteinExistence type="predicted"/>
<feature type="region of interest" description="Disordered" evidence="1">
    <location>
        <begin position="2046"/>
        <end position="2074"/>
    </location>
</feature>
<sequence>MAERMRYESEEQPGGNSLRGAASKDEAWMGAFERVLGDHGEGALDAERRGKGSDGGAGRLGQQSAAADNSAKAQLNAETSGNAGGSQARPRLDERSRMGSAAALNAAQASQRESMHTSPPVSTAPSAWTMPPPPPRGRSRSGSQSSEAPAAPPSSSPRPLLAPPRASHGNLHEQLAPSSHYRGDAGMRTATSSSYSLAPPPSGLQRPAQKARGSASRSYGDEGSSGESQSGPSLVAVSESSIELEGVYVNHAPSITKLVLRNLNKGQRTLVRIESDLGRGLSFLKRKRSVVPDSLEAIHWPANTTSWARADGLSPPKLRDLRHFGANLETADSFILEAGAEMPLFVSFRAAHFVVDGEARWQPPRSPTIESAPGSPPLPRAREGTLASRSSSNSSAATSPSGATGANALQQQQLTAPQTPVADMSAFSPRSAPELSSTFEAGLGTGPVHRGFEVRGMVTLRAWTMPAAAQDAAPGAEDPSLAADKSAAPSAAKSWASTSSSSRPGSLYGSHVSSAQASSTTDTSVSTEQEGAGQVTTLPFWAYSCRPQLAVSSSRATPTHRHLEEDSLAPTQPHVHGLITLDFGDIFVGQSDEREITLLNQSEIEVFWQARLDDADSMLAAPPLSLVDNDTGAVVQTVSSSDEVQSRPHIVAACTAQTLRVALLPREPCRDFEQVISFSNLHNASNTVRVLVRANMLGAATDDALAVLSGDSIDFGDCCGGHWTRQLLVLKNNGDHILDVAFSVQRGVEANFQLAELAPQIEEISSDDLFMEPPPPAASGALPTRQMDSEPSNASSSRSDATSSAVSQEGWRLLSPRSGHDTDDEDAANSAAELAKTPTHHALTTSAPDPPPLQLAEATPHPGERGLIKACTPLDLPTKRASDDDVDASSVASQAGSTPGSPVQARTKLSAESSAGGSAVESGDNADGEERISRLRPQPSSDMLFAPQSASRHQREGTSTNEDVVSLRSEITTATSQDSRIGSYAATSSQHSGPSRTSVRIGGSSGVVLRGLRSVEQAHSNQLEELVLRPGAEYRVVVAYRPQRGQVDEHFSAGRLREDTFNISLDYARARADGARSRGGRQRKTVLCRLRTCTSFITVSPQLIDFGEANVGARKSAHVAVENRSELTARIDVRFVSKVLSMYRDEVAIPALQTVELRVDFFPRRINEAYRKQITVANLMNRTDDQIFEVRAKNVDRQRVSFHSLFYRILTASGANFIDFGDVNINSTRVRTFSIENISGGRLALELSAAHPEDLRLFVKAPPAKEAAPGSEAAGADATDRPRTPNKATEADAADSTGVPKVATLEVPGKSKTGASGADLKERFLETISVDSPASIRRENASWRLAQKHSHVRAAKEASSKAAAGTAAKDSGAAPKPKAPINMVSALKKGGKGRISLQWGRSMTFKDRKILSDFEYLDLATGPPVDTRRISVKSKKYQTLETLEMGERSTRSTPASSKLNVRASRAEQSTTDTASGDGGSGSISRASTTKKSRPSVSSRKITSTATSDAKEPPATPAASSKAAAAAAEGGEAESGSNKSPALTGKRKPQASSLSNPASVSKLTPDELIAAVEAQSSTLSAFFMGSAEAEERAVRTEINLQRELQAAISSGRLVPVDLLELDTNQERQIVAVYTPVASTRPHIQGNSRKQDSRIFLRLAQFDDAVVRASSEFSAMADLEIDELPVRDLMVRSTLCRSLLELGQPHINFGHMEKGDSKARKILIQNRSEWALRYCIRKSGSIASGDIKIASGLYGIVPGHGKREVDFLFSPSLTGQFQEKLVVENVADRERDQTVSLKATVRKVPNFAVEPASIDFGVCQPGKLTRAEGFVVTNTTAKARTFVVAVDSDELRHQRSIVDVVIAAAAAAEGSVRGTLSKAEEEEVEHISQKLKIATRKGHTDKVKKYETRLTELGIRTPSSTDEREAGASEDSAAPEPDAPAAAPAPDAAAAAVLSPEEQAARLKRTASSAVTVGIAAGQSKRLLIRLRPHAVHTALDASQSAAAAAAAASAAPLDADDVTVRVQIHEVKNRDETRFVDVRARVEMAADAGCSETEPKLVDPLPHDDSIVFSSSKPS</sequence>
<feature type="compositionally biased region" description="Low complexity" evidence="1">
    <location>
        <begin position="140"/>
        <end position="149"/>
    </location>
</feature>
<evidence type="ECO:0000313" key="3">
    <source>
        <dbReference type="Proteomes" id="UP000245946"/>
    </source>
</evidence>
<dbReference type="PANTHER" id="PTHR39211">
    <property type="entry name" value="CHROMOSOME 7, WHOLE GENOME SHOTGUN SEQUENCE"/>
    <property type="match status" value="1"/>
</dbReference>
<feature type="region of interest" description="Disordered" evidence="1">
    <location>
        <begin position="767"/>
        <end position="1002"/>
    </location>
</feature>
<feature type="region of interest" description="Disordered" evidence="1">
    <location>
        <begin position="1"/>
        <end position="23"/>
    </location>
</feature>
<dbReference type="Proteomes" id="UP000245946">
    <property type="component" value="Unassembled WGS sequence"/>
</dbReference>
<feature type="region of interest" description="Disordered" evidence="1">
    <location>
        <begin position="1443"/>
        <end position="1559"/>
    </location>
</feature>
<feature type="compositionally biased region" description="Low complexity" evidence="1">
    <location>
        <begin position="100"/>
        <end position="111"/>
    </location>
</feature>
<feature type="compositionally biased region" description="Basic and acidic residues" evidence="1">
    <location>
        <begin position="39"/>
        <end position="52"/>
    </location>
</feature>
<feature type="compositionally biased region" description="Polar residues" evidence="1">
    <location>
        <begin position="1494"/>
        <end position="1507"/>
    </location>
</feature>
<evidence type="ECO:0000313" key="2">
    <source>
        <dbReference type="EMBL" id="PWN98009.1"/>
    </source>
</evidence>
<organism evidence="2 3">
    <name type="scientific">Tilletiopsis washingtonensis</name>
    <dbReference type="NCBI Taxonomy" id="58919"/>
    <lineage>
        <taxon>Eukaryota</taxon>
        <taxon>Fungi</taxon>
        <taxon>Dikarya</taxon>
        <taxon>Basidiomycota</taxon>
        <taxon>Ustilaginomycotina</taxon>
        <taxon>Exobasidiomycetes</taxon>
        <taxon>Entylomatales</taxon>
        <taxon>Entylomatales incertae sedis</taxon>
        <taxon>Tilletiopsis</taxon>
    </lineage>
</organism>
<feature type="compositionally biased region" description="Polar residues" evidence="1">
    <location>
        <begin position="957"/>
        <end position="998"/>
    </location>
</feature>
<dbReference type="RefSeq" id="XP_025598288.1">
    <property type="nucleotide sequence ID" value="XM_025742492.1"/>
</dbReference>
<feature type="compositionally biased region" description="Low complexity" evidence="1">
    <location>
        <begin position="910"/>
        <end position="923"/>
    </location>
</feature>
<feature type="compositionally biased region" description="Low complexity" evidence="1">
    <location>
        <begin position="789"/>
        <end position="807"/>
    </location>
</feature>
<keyword evidence="3" id="KW-1185">Reference proteome</keyword>
<feature type="compositionally biased region" description="Basic and acidic residues" evidence="1">
    <location>
        <begin position="2052"/>
        <end position="2065"/>
    </location>
</feature>
<gene>
    <name evidence="2" type="ORF">FA09DRAFT_330167</name>
</gene>
<feature type="region of interest" description="Disordered" evidence="1">
    <location>
        <begin position="1911"/>
        <end position="1947"/>
    </location>
</feature>
<reference evidence="2 3" key="1">
    <citation type="journal article" date="2018" name="Mol. Biol. Evol.">
        <title>Broad Genomic Sampling Reveals a Smut Pathogenic Ancestry of the Fungal Clade Ustilaginomycotina.</title>
        <authorList>
            <person name="Kijpornyongpan T."/>
            <person name="Mondo S.J."/>
            <person name="Barry K."/>
            <person name="Sandor L."/>
            <person name="Lee J."/>
            <person name="Lipzen A."/>
            <person name="Pangilinan J."/>
            <person name="LaButti K."/>
            <person name="Hainaut M."/>
            <person name="Henrissat B."/>
            <person name="Grigoriev I.V."/>
            <person name="Spatafora J.W."/>
            <person name="Aime M.C."/>
        </authorList>
    </citation>
    <scope>NUCLEOTIDE SEQUENCE [LARGE SCALE GENOMIC DNA]</scope>
    <source>
        <strain evidence="2 3">MCA 4186</strain>
    </source>
</reference>
<evidence type="ECO:0000256" key="1">
    <source>
        <dbReference type="SAM" id="MobiDB-lite"/>
    </source>
</evidence>
<feature type="region of interest" description="Disordered" evidence="1">
    <location>
        <begin position="361"/>
        <end position="449"/>
    </location>
</feature>
<protein>
    <submittedName>
        <fullName evidence="2">Uncharacterized protein</fullName>
    </submittedName>
</protein>
<feature type="compositionally biased region" description="Low complexity" evidence="1">
    <location>
        <begin position="494"/>
        <end position="530"/>
    </location>
</feature>
<dbReference type="EMBL" id="KZ819293">
    <property type="protein sequence ID" value="PWN98009.1"/>
    <property type="molecule type" value="Genomic_DNA"/>
</dbReference>
<dbReference type="GeneID" id="37270036"/>
<feature type="compositionally biased region" description="Polar residues" evidence="1">
    <location>
        <begin position="61"/>
        <end position="81"/>
    </location>
</feature>
<feature type="compositionally biased region" description="Polar residues" evidence="1">
    <location>
        <begin position="1549"/>
        <end position="1559"/>
    </location>
</feature>
<feature type="region of interest" description="Disordered" evidence="1">
    <location>
        <begin position="1347"/>
        <end position="1379"/>
    </location>
</feature>
<feature type="region of interest" description="Disordered" evidence="1">
    <location>
        <begin position="494"/>
        <end position="531"/>
    </location>
</feature>
<feature type="compositionally biased region" description="Low complexity" evidence="1">
    <location>
        <begin position="1516"/>
        <end position="1539"/>
    </location>
</feature>
<dbReference type="OrthoDB" id="252265at2759"/>
<dbReference type="Gene3D" id="2.60.40.10">
    <property type="entry name" value="Immunoglobulins"/>
    <property type="match status" value="2"/>
</dbReference>